<protein>
    <submittedName>
        <fullName evidence="1">Uncharacterized protein</fullName>
    </submittedName>
</protein>
<comment type="caution">
    <text evidence="1">The sequence shown here is derived from an EMBL/GenBank/DDBJ whole genome shotgun (WGS) entry which is preliminary data.</text>
</comment>
<reference evidence="1 2" key="1">
    <citation type="submission" date="2023-02" db="EMBL/GenBank/DDBJ databases">
        <title>LHISI_Scaffold_Assembly.</title>
        <authorList>
            <person name="Stuart O.P."/>
            <person name="Cleave R."/>
            <person name="Magrath M.J.L."/>
            <person name="Mikheyev A.S."/>
        </authorList>
    </citation>
    <scope>NUCLEOTIDE SEQUENCE [LARGE SCALE GENOMIC DNA]</scope>
    <source>
        <strain evidence="1">Daus_M_001</strain>
        <tissue evidence="1">Leg muscle</tissue>
    </source>
</reference>
<keyword evidence="2" id="KW-1185">Reference proteome</keyword>
<evidence type="ECO:0000313" key="1">
    <source>
        <dbReference type="EMBL" id="KAJ8887205.1"/>
    </source>
</evidence>
<name>A0ABQ9HS42_9NEOP</name>
<dbReference type="Proteomes" id="UP001159363">
    <property type="component" value="Chromosome X"/>
</dbReference>
<gene>
    <name evidence="1" type="ORF">PR048_013420</name>
</gene>
<sequence>MSRARIGRCGVRRDVDIIVLAQYLFKGYYSPHSSCFEEGTLRYDCRACDIGDEIIADCGSDVDSIGTLISRSNEELSLTSDVEIDNDLCNGGSTKRYTLKKAILQHFNIICVYKYSGFQIRTEGNAMEYAVCPDIGCKNKYRIYIFNATHGTCIVHVRAHREQEQHEVKRTWQVRSSEHKECKGKLTLEQRTSFRYKTIEEMDKETYRMGNIQNVKNQQFEIMKHYRNQIYVLYLDATGSVVRNPDYAKIAGDITDFVLKFKQEVKKKISGWPLIIKAVRDYSYALMKAIVMVWNEMSLQMYLRIAYSACKTKDTTGLNANVENWYFQTKSNVLSGLTHAKVERFLLAMKKRVNIMCKMLQNEIPQEFVKKRNRNANKELNVEVRNDPDDPDSVNVKEFWQKKMIKQRIYFQLPLRKNIKVDTPVIENTSSTNKVAKDVDTLQYMQQMTVSIQLFGGNIFTEDDYKSNSLA</sequence>
<proteinExistence type="predicted"/>
<organism evidence="1 2">
    <name type="scientific">Dryococelus australis</name>
    <dbReference type="NCBI Taxonomy" id="614101"/>
    <lineage>
        <taxon>Eukaryota</taxon>
        <taxon>Metazoa</taxon>
        <taxon>Ecdysozoa</taxon>
        <taxon>Arthropoda</taxon>
        <taxon>Hexapoda</taxon>
        <taxon>Insecta</taxon>
        <taxon>Pterygota</taxon>
        <taxon>Neoptera</taxon>
        <taxon>Polyneoptera</taxon>
        <taxon>Phasmatodea</taxon>
        <taxon>Verophasmatodea</taxon>
        <taxon>Anareolatae</taxon>
        <taxon>Phasmatidae</taxon>
        <taxon>Eurycanthinae</taxon>
        <taxon>Dryococelus</taxon>
    </lineage>
</organism>
<evidence type="ECO:0000313" key="2">
    <source>
        <dbReference type="Proteomes" id="UP001159363"/>
    </source>
</evidence>
<accession>A0ABQ9HS42</accession>
<dbReference type="EMBL" id="JARBHB010000004">
    <property type="protein sequence ID" value="KAJ8887205.1"/>
    <property type="molecule type" value="Genomic_DNA"/>
</dbReference>